<sequence length="377" mass="39751">MTVQSGEESADPRRRILIRASVLFGILLVAFIAVVVALNTTVFSASGFVSSYLNAVARHDLQAALAMPGVRASGDSTDEVRADEVRADTEAQGTAPSPGPAEAGAGQPEAATPTSVPSTALLVREALASLENIKLVDDDARDDGTHALSYSYELDGTPQTSTFIVERTGIHLAFFSAWSFAQSPLTTLEITPLNTVEFESNGISAVAVNGPGQPTSFAVLVPSALSISHNSTYLVAEPQTALILRPGESEQFTLEVHASAEFIGSVQRELEAQLDGCAAQKVLLPTGCPFGKSISDRIDGLPQWAIVDYPVVSIVAGEQLGTWLIEPTLGLARLSVDVRSLFDGTVTRLKEDVSFSVSYLATFTSDGGLILTPMEPS</sequence>
<dbReference type="EMBL" id="QEEX01000001">
    <property type="protein sequence ID" value="PWB97842.1"/>
    <property type="molecule type" value="Genomic_DNA"/>
</dbReference>
<feature type="compositionally biased region" description="Low complexity" evidence="1">
    <location>
        <begin position="93"/>
        <end position="114"/>
    </location>
</feature>
<evidence type="ECO:0000313" key="3">
    <source>
        <dbReference type="EMBL" id="PWB97842.1"/>
    </source>
</evidence>
<name>A0A2U1T1T8_9MICO</name>
<keyword evidence="2" id="KW-0472">Membrane</keyword>
<feature type="region of interest" description="Disordered" evidence="1">
    <location>
        <begin position="86"/>
        <end position="115"/>
    </location>
</feature>
<keyword evidence="4" id="KW-1185">Reference proteome</keyword>
<comment type="caution">
    <text evidence="3">The sequence shown here is derived from an EMBL/GenBank/DDBJ whole genome shotgun (WGS) entry which is preliminary data.</text>
</comment>
<proteinExistence type="predicted"/>
<dbReference type="AlphaFoldDB" id="A0A2U1T1T8"/>
<evidence type="ECO:0000256" key="2">
    <source>
        <dbReference type="SAM" id="Phobius"/>
    </source>
</evidence>
<keyword evidence="2" id="KW-0812">Transmembrane</keyword>
<dbReference type="RefSeq" id="WP_108997724.1">
    <property type="nucleotide sequence ID" value="NZ_QEEX01000001.1"/>
</dbReference>
<dbReference type="Proteomes" id="UP000244978">
    <property type="component" value="Unassembled WGS sequence"/>
</dbReference>
<feature type="transmembrane region" description="Helical" evidence="2">
    <location>
        <begin position="16"/>
        <end position="38"/>
    </location>
</feature>
<organism evidence="3 4">
    <name type="scientific">Homoserinimonas hongtaonis</name>
    <dbReference type="NCBI Taxonomy" id="2079791"/>
    <lineage>
        <taxon>Bacteria</taxon>
        <taxon>Bacillati</taxon>
        <taxon>Actinomycetota</taxon>
        <taxon>Actinomycetes</taxon>
        <taxon>Micrococcales</taxon>
        <taxon>Microbacteriaceae</taxon>
        <taxon>Homoserinimonas</taxon>
    </lineage>
</organism>
<gene>
    <name evidence="3" type="ORF">DF220_08370</name>
</gene>
<evidence type="ECO:0000313" key="4">
    <source>
        <dbReference type="Proteomes" id="UP000244978"/>
    </source>
</evidence>
<keyword evidence="2" id="KW-1133">Transmembrane helix</keyword>
<protein>
    <submittedName>
        <fullName evidence="3">Uncharacterized protein</fullName>
    </submittedName>
</protein>
<reference evidence="4" key="1">
    <citation type="submission" date="2018-04" db="EMBL/GenBank/DDBJ databases">
        <authorList>
            <person name="Liu S."/>
            <person name="Wang Z."/>
            <person name="Li J."/>
        </authorList>
    </citation>
    <scope>NUCLEOTIDE SEQUENCE [LARGE SCALE GENOMIC DNA]</scope>
    <source>
        <strain evidence="4">S1194</strain>
    </source>
</reference>
<accession>A0A2U1T1T8</accession>
<evidence type="ECO:0000256" key="1">
    <source>
        <dbReference type="SAM" id="MobiDB-lite"/>
    </source>
</evidence>